<evidence type="ECO:0000313" key="2">
    <source>
        <dbReference type="Proteomes" id="UP000783213"/>
    </source>
</evidence>
<dbReference type="GeneID" id="62231409"/>
<dbReference type="InterPro" id="IPR021842">
    <property type="entry name" value="DUF3435"/>
</dbReference>
<name>A0ABQ7IRN4_9HELO</name>
<comment type="caution">
    <text evidence="1">The sequence shown here is derived from an EMBL/GenBank/DDBJ whole genome shotgun (WGS) entry which is preliminary data.</text>
</comment>
<dbReference type="Pfam" id="PF11917">
    <property type="entry name" value="DUF3435"/>
    <property type="match status" value="1"/>
</dbReference>
<dbReference type="Proteomes" id="UP000783213">
    <property type="component" value="Unassembled WGS sequence"/>
</dbReference>
<keyword evidence="2" id="KW-1185">Reference proteome</keyword>
<proteinExistence type="predicted"/>
<evidence type="ECO:0000313" key="1">
    <source>
        <dbReference type="EMBL" id="KAF7931899.1"/>
    </source>
</evidence>
<sequence>MQFTLPGIPPPQSRAPVRRSIAQQIDAIWLNSDGIYELTSITDEEQALYDRLDAIVENAESHRIGAPRTIRKEDGHLKEFRIAMAVRYPRTNRQFPGNDFNEYMKGAYDSDLFNQPQDMLIKDCIFMIGRWMEKSRPRRLTDARPSIGSATARRTTLLKFITMKRQPQNYYSYPKMKIEISKGLNLAANTIWGGIPIPGQENGNSYFGKFELRQLLDWELEYASSPRFSQQHALAWVLSCLNGVRPCSLAQLSDRPGEYLRWRDIEITRVFEGQDGGNHIGRFDCAIGYVYLKTDRSINVDKGTEVNRRKLKQYSRHPKLVQNIMFSPALRFLAIMLQRGILDGIETIDELLTSSTSAPRKISIKTEYLDKPIFLAGKPGGRGYNEDGRPLSTNGLSGYFKTRALAAGYTETTTFYAWRKGAGVRVDRIKGRSRARAFLGHSPGDFTFETYYDDALVDLDITAIALNEEEEAVESTTQACLHRICYNLSREDEEKFVNTFIQYDERYIQATTSAERKNASRCARLRARHALRAHMRAEYEKLHSMDEYAARVKALTNSGKLFEEVLARAKLLAAGDEDEDAPEDDEDNVDLSDDLGIDFGDEAGDESLSLGNAEDGEQDDVMISEIFVDGKKSSESNVSDNVTYEFFVRAFLEKLMEEDPVTLRPTLGTAARKIPDSKGYTCGLCEQDKTTSVEEKEKLWESLSRLERHQVSGFHNGNKRFSRRMKMLNPRETDFKCPYPSCPKGEHTTYRTLQDLKLHIIRDARALGRSQHQMSIRADHWLEDDFSTGAETGKNHYRKRKYDEFRKDDEFEESLSVSKVVKEADGTVSLLAGPNPVPCETSRSPLLLYGLNPVPCEMSLLKGEDGMNDFAKFLEGMRNNKMFISGSNKPFRP</sequence>
<protein>
    <submittedName>
        <fullName evidence="1">Uncharacterized protein</fullName>
    </submittedName>
</protein>
<reference evidence="1 2" key="1">
    <citation type="journal article" date="2020" name="Genome Biol. Evol.">
        <title>Comparative genomics of Sclerotiniaceae.</title>
        <authorList>
            <person name="Valero Jimenez C.A."/>
            <person name="Steentjes M."/>
            <person name="Scholten O.E."/>
            <person name="Van Kan J.A.L."/>
        </authorList>
    </citation>
    <scope>NUCLEOTIDE SEQUENCE [LARGE SCALE GENOMIC DNA]</scope>
    <source>
        <strain evidence="1 2">B1</strain>
    </source>
</reference>
<accession>A0ABQ7IRN4</accession>
<dbReference type="PANTHER" id="PTHR37535:SF3">
    <property type="entry name" value="FLUG DOMAIN-CONTAINING PROTEIN"/>
    <property type="match status" value="1"/>
</dbReference>
<dbReference type="EMBL" id="RCSX01000008">
    <property type="protein sequence ID" value="KAF7931899.1"/>
    <property type="molecule type" value="Genomic_DNA"/>
</dbReference>
<organism evidence="1 2">
    <name type="scientific">Botrytis deweyae</name>
    <dbReference type="NCBI Taxonomy" id="2478750"/>
    <lineage>
        <taxon>Eukaryota</taxon>
        <taxon>Fungi</taxon>
        <taxon>Dikarya</taxon>
        <taxon>Ascomycota</taxon>
        <taxon>Pezizomycotina</taxon>
        <taxon>Leotiomycetes</taxon>
        <taxon>Helotiales</taxon>
        <taxon>Sclerotiniaceae</taxon>
        <taxon>Botrytis</taxon>
    </lineage>
</organism>
<dbReference type="RefSeq" id="XP_038811791.1">
    <property type="nucleotide sequence ID" value="XM_038952255.1"/>
</dbReference>
<gene>
    <name evidence="1" type="ORF">EAE98_004635</name>
</gene>
<dbReference type="PANTHER" id="PTHR37535">
    <property type="entry name" value="FLUG DOMAIN PROTEIN"/>
    <property type="match status" value="1"/>
</dbReference>